<comment type="caution">
    <text evidence="2">The sequence shown here is derived from an EMBL/GenBank/DDBJ whole genome shotgun (WGS) entry which is preliminary data.</text>
</comment>
<reference evidence="2" key="1">
    <citation type="submission" date="2020-10" db="EMBL/GenBank/DDBJ databases">
        <authorList>
            <person name="Kikuchi T."/>
        </authorList>
    </citation>
    <scope>NUCLEOTIDE SEQUENCE</scope>
    <source>
        <strain evidence="2">NKZ352</strain>
    </source>
</reference>
<keyword evidence="1" id="KW-0812">Transmembrane</keyword>
<sequence>MDVLKLYTLPFPHDYYIAIPTMEIVTLIGFLEPITVLVGFVRGGITAKQQSHKTIVLQALPIAVCPFIFLTYDVLMTLRIDFGTSVKFAPIFDTLSYYISEPIIVLIGFVRGGISNEEFPLALLILFSLSFWSPDVLVTIDAILCLHRLFNFFQIAPWFRENFMWFMFLSIILSIPMSYILAFQRILPLSDGDELTLSTSYIIAQAIKIFLVVFTLTGYILILWSVNREKSAMTTSAAKKESHKTIVLQALPIAMCSFIYFISDVLPKLQVDFGTIVRFASNFDTLRHYTPGYVVPFAFIVGNPKKRKIFTSFSFKSNAIWSKRTTKTSDFVNS</sequence>
<keyword evidence="1" id="KW-1133">Transmembrane helix</keyword>
<evidence type="ECO:0000256" key="1">
    <source>
        <dbReference type="SAM" id="Phobius"/>
    </source>
</evidence>
<feature type="transmembrane region" description="Helical" evidence="1">
    <location>
        <begin position="15"/>
        <end position="43"/>
    </location>
</feature>
<organism evidence="2 3">
    <name type="scientific">Caenorhabditis auriculariae</name>
    <dbReference type="NCBI Taxonomy" id="2777116"/>
    <lineage>
        <taxon>Eukaryota</taxon>
        <taxon>Metazoa</taxon>
        <taxon>Ecdysozoa</taxon>
        <taxon>Nematoda</taxon>
        <taxon>Chromadorea</taxon>
        <taxon>Rhabditida</taxon>
        <taxon>Rhabditina</taxon>
        <taxon>Rhabditomorpha</taxon>
        <taxon>Rhabditoidea</taxon>
        <taxon>Rhabditidae</taxon>
        <taxon>Peloderinae</taxon>
        <taxon>Caenorhabditis</taxon>
    </lineage>
</organism>
<feature type="transmembrane region" description="Helical" evidence="1">
    <location>
        <begin position="246"/>
        <end position="263"/>
    </location>
</feature>
<gene>
    <name evidence="2" type="ORF">CAUJ_LOCUS12754</name>
</gene>
<dbReference type="EMBL" id="CAJGYM010000080">
    <property type="protein sequence ID" value="CAD6196843.1"/>
    <property type="molecule type" value="Genomic_DNA"/>
</dbReference>
<protein>
    <submittedName>
        <fullName evidence="2">Uncharacterized protein</fullName>
    </submittedName>
</protein>
<dbReference type="AlphaFoldDB" id="A0A8S1HNN6"/>
<feature type="transmembrane region" description="Helical" evidence="1">
    <location>
        <begin position="163"/>
        <end position="182"/>
    </location>
</feature>
<keyword evidence="3" id="KW-1185">Reference proteome</keyword>
<evidence type="ECO:0000313" key="3">
    <source>
        <dbReference type="Proteomes" id="UP000835052"/>
    </source>
</evidence>
<dbReference type="Proteomes" id="UP000835052">
    <property type="component" value="Unassembled WGS sequence"/>
</dbReference>
<feature type="transmembrane region" description="Helical" evidence="1">
    <location>
        <begin position="202"/>
        <end position="226"/>
    </location>
</feature>
<feature type="transmembrane region" description="Helical" evidence="1">
    <location>
        <begin position="55"/>
        <end position="75"/>
    </location>
</feature>
<keyword evidence="1" id="KW-0472">Membrane</keyword>
<feature type="transmembrane region" description="Helical" evidence="1">
    <location>
        <begin position="121"/>
        <end position="143"/>
    </location>
</feature>
<name>A0A8S1HNN6_9PELO</name>
<accession>A0A8S1HNN6</accession>
<proteinExistence type="predicted"/>
<evidence type="ECO:0000313" key="2">
    <source>
        <dbReference type="EMBL" id="CAD6196843.1"/>
    </source>
</evidence>